<evidence type="ECO:0000313" key="2">
    <source>
        <dbReference type="Proteomes" id="UP000499080"/>
    </source>
</evidence>
<protein>
    <submittedName>
        <fullName evidence="1">Uncharacterized protein</fullName>
    </submittedName>
</protein>
<accession>A0A4Y2PM58</accession>
<dbReference type="EMBL" id="BGPR01011491">
    <property type="protein sequence ID" value="GBN51610.1"/>
    <property type="molecule type" value="Genomic_DNA"/>
</dbReference>
<reference evidence="1 2" key="1">
    <citation type="journal article" date="2019" name="Sci. Rep.">
        <title>Orb-weaving spider Araneus ventricosus genome elucidates the spidroin gene catalogue.</title>
        <authorList>
            <person name="Kono N."/>
            <person name="Nakamura H."/>
            <person name="Ohtoshi R."/>
            <person name="Moran D.A.P."/>
            <person name="Shinohara A."/>
            <person name="Yoshida Y."/>
            <person name="Fujiwara M."/>
            <person name="Mori M."/>
            <person name="Tomita M."/>
            <person name="Arakawa K."/>
        </authorList>
    </citation>
    <scope>NUCLEOTIDE SEQUENCE [LARGE SCALE GENOMIC DNA]</scope>
</reference>
<proteinExistence type="predicted"/>
<comment type="caution">
    <text evidence="1">The sequence shown here is derived from an EMBL/GenBank/DDBJ whole genome shotgun (WGS) entry which is preliminary data.</text>
</comment>
<dbReference type="Proteomes" id="UP000499080">
    <property type="component" value="Unassembled WGS sequence"/>
</dbReference>
<sequence>MVYGDVQASESYSTLYFDNRAVIKDIEILEPIKEESISFYTARILNLTRGRGLVYNYKVARLVLCRYLSPFTLRILLLTYRMQTDRQTAKPVIDLVQK</sequence>
<dbReference type="AlphaFoldDB" id="A0A4Y2PM58"/>
<gene>
    <name evidence="1" type="ORF">AVEN_164091_1</name>
</gene>
<organism evidence="1 2">
    <name type="scientific">Araneus ventricosus</name>
    <name type="common">Orbweaver spider</name>
    <name type="synonym">Epeira ventricosa</name>
    <dbReference type="NCBI Taxonomy" id="182803"/>
    <lineage>
        <taxon>Eukaryota</taxon>
        <taxon>Metazoa</taxon>
        <taxon>Ecdysozoa</taxon>
        <taxon>Arthropoda</taxon>
        <taxon>Chelicerata</taxon>
        <taxon>Arachnida</taxon>
        <taxon>Araneae</taxon>
        <taxon>Araneomorphae</taxon>
        <taxon>Entelegynae</taxon>
        <taxon>Araneoidea</taxon>
        <taxon>Araneidae</taxon>
        <taxon>Araneus</taxon>
    </lineage>
</organism>
<keyword evidence="2" id="KW-1185">Reference proteome</keyword>
<feature type="non-terminal residue" evidence="1">
    <location>
        <position position="98"/>
    </location>
</feature>
<name>A0A4Y2PM58_ARAVE</name>
<evidence type="ECO:0000313" key="1">
    <source>
        <dbReference type="EMBL" id="GBN51610.1"/>
    </source>
</evidence>